<dbReference type="RefSeq" id="WP_178366439.1">
    <property type="nucleotide sequence ID" value="NZ_JACADJ010000021.1"/>
</dbReference>
<feature type="region of interest" description="Disordered" evidence="1">
    <location>
        <begin position="1"/>
        <end position="51"/>
    </location>
</feature>
<dbReference type="InterPro" id="IPR035924">
    <property type="entry name" value="FlaG-like_sf"/>
</dbReference>
<dbReference type="PANTHER" id="PTHR37166:SF1">
    <property type="entry name" value="PROTEIN FLAG"/>
    <property type="match status" value="1"/>
</dbReference>
<feature type="compositionally biased region" description="Basic and acidic residues" evidence="1">
    <location>
        <begin position="25"/>
        <end position="34"/>
    </location>
</feature>
<feature type="compositionally biased region" description="Polar residues" evidence="1">
    <location>
        <begin position="1"/>
        <end position="14"/>
    </location>
</feature>
<dbReference type="EMBL" id="JACADJ010000021">
    <property type="protein sequence ID" value="NWH04984.1"/>
    <property type="molecule type" value="Genomic_DNA"/>
</dbReference>
<keyword evidence="3" id="KW-1185">Reference proteome</keyword>
<evidence type="ECO:0000256" key="1">
    <source>
        <dbReference type="SAM" id="MobiDB-lite"/>
    </source>
</evidence>
<dbReference type="Gene3D" id="3.30.160.170">
    <property type="entry name" value="FlaG-like"/>
    <property type="match status" value="1"/>
</dbReference>
<protein>
    <submittedName>
        <fullName evidence="2">Flagellar protein FlaG</fullName>
    </submittedName>
</protein>
<proteinExistence type="predicted"/>
<dbReference type="AlphaFoldDB" id="A0A850SUD7"/>
<evidence type="ECO:0000313" key="2">
    <source>
        <dbReference type="EMBL" id="NWH04984.1"/>
    </source>
</evidence>
<organism evidence="2 3">
    <name type="scientific">Desulfobacter latus</name>
    <dbReference type="NCBI Taxonomy" id="2292"/>
    <lineage>
        <taxon>Bacteria</taxon>
        <taxon>Pseudomonadati</taxon>
        <taxon>Thermodesulfobacteriota</taxon>
        <taxon>Desulfobacteria</taxon>
        <taxon>Desulfobacterales</taxon>
        <taxon>Desulfobacteraceae</taxon>
        <taxon>Desulfobacter</taxon>
    </lineage>
</organism>
<gene>
    <name evidence="2" type="ORF">HXW94_08310</name>
</gene>
<keyword evidence="2" id="KW-0969">Cilium</keyword>
<dbReference type="Proteomes" id="UP000553343">
    <property type="component" value="Unassembled WGS sequence"/>
</dbReference>
<reference evidence="2 3" key="1">
    <citation type="submission" date="2020-06" db="EMBL/GenBank/DDBJ databases">
        <title>High-quality draft genome of sulfate reducer Desulfobacter latus type strain AcrS2 isolated from marine sediment.</title>
        <authorList>
            <person name="Hoppe M."/>
            <person name="Larsen C.K."/>
            <person name="Marshall I.P.G."/>
            <person name="Schramm A."/>
            <person name="Marietou A.G."/>
        </authorList>
    </citation>
    <scope>NUCLEOTIDE SEQUENCE [LARGE SCALE GENOMIC DNA]</scope>
    <source>
        <strain evidence="2 3">AcRS2</strain>
    </source>
</reference>
<comment type="caution">
    <text evidence="2">The sequence shown here is derived from an EMBL/GenBank/DDBJ whole genome shotgun (WGS) entry which is preliminary data.</text>
</comment>
<dbReference type="PANTHER" id="PTHR37166">
    <property type="entry name" value="PROTEIN FLAG"/>
    <property type="match status" value="1"/>
</dbReference>
<evidence type="ECO:0000313" key="3">
    <source>
        <dbReference type="Proteomes" id="UP000553343"/>
    </source>
</evidence>
<dbReference type="InterPro" id="IPR005186">
    <property type="entry name" value="FlaG"/>
</dbReference>
<sequence>MDINTVSQNTTTAALSGAGPIEIETADKIKDMAQDRSQTTEPKQEASPPAEEIKKITDTLNEYMDDLQTDLGFFMHEKLNHQVVVEIKNRNTDELVKQIPAEELVRIKEKMAELTGLLFDKSV</sequence>
<dbReference type="Pfam" id="PF03646">
    <property type="entry name" value="FlaG"/>
    <property type="match status" value="1"/>
</dbReference>
<name>A0A850SUD7_9BACT</name>
<accession>A0A850SUD7</accession>
<dbReference type="SUPFAM" id="SSF160214">
    <property type="entry name" value="FlaG-like"/>
    <property type="match status" value="1"/>
</dbReference>
<keyword evidence="2" id="KW-0966">Cell projection</keyword>
<keyword evidence="2" id="KW-0282">Flagellum</keyword>